<proteinExistence type="inferred from homology"/>
<keyword evidence="8" id="KW-1278">Translocase</keyword>
<evidence type="ECO:0000256" key="6">
    <source>
        <dbReference type="ARBA" id="ARBA00022741"/>
    </source>
</evidence>
<evidence type="ECO:0000256" key="12">
    <source>
        <dbReference type="ARBA" id="ARBA00038669"/>
    </source>
</evidence>
<evidence type="ECO:0000256" key="15">
    <source>
        <dbReference type="ARBA" id="ARBA00048610"/>
    </source>
</evidence>
<dbReference type="CDD" id="cd03257">
    <property type="entry name" value="ABC_NikE_OppD_transporters"/>
    <property type="match status" value="1"/>
</dbReference>
<dbReference type="GO" id="GO:0005524">
    <property type="term" value="F:ATP binding"/>
    <property type="evidence" value="ECO:0007669"/>
    <property type="project" value="UniProtKB-KW"/>
</dbReference>
<evidence type="ECO:0000256" key="1">
    <source>
        <dbReference type="ARBA" id="ARBA00004202"/>
    </source>
</evidence>
<keyword evidence="18" id="KW-1185">Reference proteome</keyword>
<sequence>MNNESTLLKVSHLYTSFHTGSQQVKAVEDVSLEVRSRQIVALVGESGSGKSVTAMSILGLVDPPGFIDGGEIWLRGNNLRECSTRQLRKLRGTEMAVIFQDPMNALNPVLSVGRQIMETIILHRQVTGQEARQLAMEQMQQAGLSDPAQLFNKYPFQISGGMCQRVMIAIALVSGASLLIADEPTTALDVTIQAQILKELDRIRWVNNMGILLITHDLGVVAELADYVYVMKSGRIVEAGDVFDIFSHPSHPYTKYLMDCR</sequence>
<dbReference type="PANTHER" id="PTHR43297">
    <property type="entry name" value="OLIGOPEPTIDE TRANSPORT ATP-BINDING PROTEIN APPD"/>
    <property type="match status" value="1"/>
</dbReference>
<dbReference type="EMBL" id="JBHUKY010000058">
    <property type="protein sequence ID" value="MFD2413158.1"/>
    <property type="molecule type" value="Genomic_DNA"/>
</dbReference>
<dbReference type="InterPro" id="IPR017871">
    <property type="entry name" value="ABC_transporter-like_CS"/>
</dbReference>
<evidence type="ECO:0000313" key="17">
    <source>
        <dbReference type="EMBL" id="MFD2413158.1"/>
    </source>
</evidence>
<evidence type="ECO:0000256" key="13">
    <source>
        <dbReference type="ARBA" id="ARBA00039098"/>
    </source>
</evidence>
<evidence type="ECO:0000313" key="18">
    <source>
        <dbReference type="Proteomes" id="UP001597448"/>
    </source>
</evidence>
<dbReference type="InterPro" id="IPR027417">
    <property type="entry name" value="P-loop_NTPase"/>
</dbReference>
<dbReference type="PROSITE" id="PS50893">
    <property type="entry name" value="ABC_TRANSPORTER_2"/>
    <property type="match status" value="1"/>
</dbReference>
<reference evidence="18" key="1">
    <citation type="journal article" date="2019" name="Int. J. Syst. Evol. Microbiol.">
        <title>The Global Catalogue of Microorganisms (GCM) 10K type strain sequencing project: providing services to taxonomists for standard genome sequencing and annotation.</title>
        <authorList>
            <consortium name="The Broad Institute Genomics Platform"/>
            <consortium name="The Broad Institute Genome Sequencing Center for Infectious Disease"/>
            <person name="Wu L."/>
            <person name="Ma J."/>
        </authorList>
    </citation>
    <scope>NUCLEOTIDE SEQUENCE [LARGE SCALE GENOMIC DNA]</scope>
    <source>
        <strain evidence="18">CCM 8725</strain>
    </source>
</reference>
<dbReference type="InterPro" id="IPR050388">
    <property type="entry name" value="ABC_Ni/Peptide_Import"/>
</dbReference>
<evidence type="ECO:0000256" key="5">
    <source>
        <dbReference type="ARBA" id="ARBA00022596"/>
    </source>
</evidence>
<evidence type="ECO:0000256" key="2">
    <source>
        <dbReference type="ARBA" id="ARBA00005417"/>
    </source>
</evidence>
<dbReference type="PROSITE" id="PS00211">
    <property type="entry name" value="ABC_TRANSPORTER_1"/>
    <property type="match status" value="1"/>
</dbReference>
<accession>A0ABW5FDS3</accession>
<comment type="similarity">
    <text evidence="2">Belongs to the ABC transporter superfamily.</text>
</comment>
<comment type="catalytic activity">
    <reaction evidence="15">
        <text>Ni(2+)(out) + ATP + H2O = Ni(2+)(in) + ADP + phosphate + H(+)</text>
        <dbReference type="Rhea" id="RHEA:15557"/>
        <dbReference type="ChEBI" id="CHEBI:15377"/>
        <dbReference type="ChEBI" id="CHEBI:15378"/>
        <dbReference type="ChEBI" id="CHEBI:30616"/>
        <dbReference type="ChEBI" id="CHEBI:43474"/>
        <dbReference type="ChEBI" id="CHEBI:49786"/>
        <dbReference type="ChEBI" id="CHEBI:456216"/>
        <dbReference type="EC" id="7.2.2.11"/>
    </reaction>
    <physiologicalReaction direction="left-to-right" evidence="15">
        <dbReference type="Rhea" id="RHEA:15558"/>
    </physiologicalReaction>
</comment>
<evidence type="ECO:0000256" key="8">
    <source>
        <dbReference type="ARBA" id="ARBA00022967"/>
    </source>
</evidence>
<evidence type="ECO:0000256" key="10">
    <source>
        <dbReference type="ARBA" id="ARBA00023112"/>
    </source>
</evidence>
<evidence type="ECO:0000256" key="14">
    <source>
        <dbReference type="ARBA" id="ARBA00044143"/>
    </source>
</evidence>
<keyword evidence="6" id="KW-0547">Nucleotide-binding</keyword>
<dbReference type="PANTHER" id="PTHR43297:SF13">
    <property type="entry name" value="NICKEL ABC TRANSPORTER, ATP-BINDING PROTEIN"/>
    <property type="match status" value="1"/>
</dbReference>
<dbReference type="RefSeq" id="WP_209993528.1">
    <property type="nucleotide sequence ID" value="NZ_JBHUKY010000058.1"/>
</dbReference>
<keyword evidence="7 17" id="KW-0067">ATP-binding</keyword>
<keyword evidence="9" id="KW-0406">Ion transport</keyword>
<evidence type="ECO:0000256" key="9">
    <source>
        <dbReference type="ARBA" id="ARBA00023065"/>
    </source>
</evidence>
<organism evidence="17 18">
    <name type="scientific">Paenibacillus rhizoplanae</name>
    <dbReference type="NCBI Taxonomy" id="1917181"/>
    <lineage>
        <taxon>Bacteria</taxon>
        <taxon>Bacillati</taxon>
        <taxon>Bacillota</taxon>
        <taxon>Bacilli</taxon>
        <taxon>Bacillales</taxon>
        <taxon>Paenibacillaceae</taxon>
        <taxon>Paenibacillus</taxon>
    </lineage>
</organism>
<name>A0ABW5FDS3_9BACL</name>
<evidence type="ECO:0000256" key="11">
    <source>
        <dbReference type="ARBA" id="ARBA00023136"/>
    </source>
</evidence>
<keyword evidence="5" id="KW-0533">Nickel</keyword>
<dbReference type="InterPro" id="IPR003439">
    <property type="entry name" value="ABC_transporter-like_ATP-bd"/>
</dbReference>
<evidence type="ECO:0000259" key="16">
    <source>
        <dbReference type="PROSITE" id="PS50893"/>
    </source>
</evidence>
<keyword evidence="3" id="KW-0813">Transport</keyword>
<protein>
    <recommendedName>
        <fullName evidence="14">Nickel import system ATP-binding protein NikD</fullName>
        <ecNumber evidence="13">7.2.2.11</ecNumber>
    </recommendedName>
</protein>
<evidence type="ECO:0000256" key="4">
    <source>
        <dbReference type="ARBA" id="ARBA00022475"/>
    </source>
</evidence>
<comment type="subunit">
    <text evidence="12">The complex is composed of two ATP-binding proteins (NikD and NikE), two transmembrane proteins (NikB and NikC) and a solute-binding protein (NikA).</text>
</comment>
<keyword evidence="11" id="KW-0472">Membrane</keyword>
<evidence type="ECO:0000256" key="3">
    <source>
        <dbReference type="ARBA" id="ARBA00022448"/>
    </source>
</evidence>
<keyword evidence="4" id="KW-1003">Cell membrane</keyword>
<dbReference type="Pfam" id="PF00005">
    <property type="entry name" value="ABC_tran"/>
    <property type="match status" value="1"/>
</dbReference>
<dbReference type="Proteomes" id="UP001597448">
    <property type="component" value="Unassembled WGS sequence"/>
</dbReference>
<dbReference type="InterPro" id="IPR003593">
    <property type="entry name" value="AAA+_ATPase"/>
</dbReference>
<dbReference type="SUPFAM" id="SSF52540">
    <property type="entry name" value="P-loop containing nucleoside triphosphate hydrolases"/>
    <property type="match status" value="1"/>
</dbReference>
<keyword evidence="10" id="KW-0921">Nickel transport</keyword>
<comment type="subcellular location">
    <subcellularLocation>
        <location evidence="1">Cell membrane</location>
        <topology evidence="1">Peripheral membrane protein</topology>
    </subcellularLocation>
</comment>
<dbReference type="EC" id="7.2.2.11" evidence="13"/>
<comment type="caution">
    <text evidence="17">The sequence shown here is derived from an EMBL/GenBank/DDBJ whole genome shotgun (WGS) entry which is preliminary data.</text>
</comment>
<dbReference type="Gene3D" id="3.40.50.300">
    <property type="entry name" value="P-loop containing nucleotide triphosphate hydrolases"/>
    <property type="match status" value="1"/>
</dbReference>
<gene>
    <name evidence="17" type="ORF">ACFSX3_25060</name>
</gene>
<evidence type="ECO:0000256" key="7">
    <source>
        <dbReference type="ARBA" id="ARBA00022840"/>
    </source>
</evidence>
<feature type="domain" description="ABC transporter" evidence="16">
    <location>
        <begin position="8"/>
        <end position="258"/>
    </location>
</feature>
<dbReference type="SMART" id="SM00382">
    <property type="entry name" value="AAA"/>
    <property type="match status" value="1"/>
</dbReference>